<accession>A0A0N4UU76</accession>
<reference evidence="2 3" key="2">
    <citation type="submission" date="2018-10" db="EMBL/GenBank/DDBJ databases">
        <authorList>
            <consortium name="Pathogen Informatics"/>
        </authorList>
    </citation>
    <scope>NUCLEOTIDE SEQUENCE [LARGE SCALE GENOMIC DNA]</scope>
</reference>
<dbReference type="EMBL" id="UXUI01001782">
    <property type="protein sequence ID" value="VDD85499.1"/>
    <property type="molecule type" value="Genomic_DNA"/>
</dbReference>
<proteinExistence type="predicted"/>
<dbReference type="Pfam" id="PF25330">
    <property type="entry name" value="C2_nem"/>
    <property type="match status" value="1"/>
</dbReference>
<evidence type="ECO:0000313" key="3">
    <source>
        <dbReference type="Proteomes" id="UP000274131"/>
    </source>
</evidence>
<evidence type="ECO:0000259" key="1">
    <source>
        <dbReference type="Pfam" id="PF25330"/>
    </source>
</evidence>
<keyword evidence="3" id="KW-1185">Reference proteome</keyword>
<name>A0A0N4UU76_ENTVE</name>
<evidence type="ECO:0000313" key="4">
    <source>
        <dbReference type="WBParaSite" id="EVEC_0000091901-mRNA-1"/>
    </source>
</evidence>
<sequence length="65" mass="7428">MFWLTAELMNVEWRKGCLTTGGCADPRFKLTETNVASNEQVSISWSILDDFNQIYMGGKFECDTQ</sequence>
<organism evidence="4">
    <name type="scientific">Enterobius vermicularis</name>
    <name type="common">Human pinworm</name>
    <dbReference type="NCBI Taxonomy" id="51028"/>
    <lineage>
        <taxon>Eukaryota</taxon>
        <taxon>Metazoa</taxon>
        <taxon>Ecdysozoa</taxon>
        <taxon>Nematoda</taxon>
        <taxon>Chromadorea</taxon>
        <taxon>Rhabditida</taxon>
        <taxon>Spirurina</taxon>
        <taxon>Oxyuridomorpha</taxon>
        <taxon>Oxyuroidea</taxon>
        <taxon>Oxyuridae</taxon>
        <taxon>Enterobius</taxon>
    </lineage>
</organism>
<dbReference type="Proteomes" id="UP000274131">
    <property type="component" value="Unassembled WGS sequence"/>
</dbReference>
<protein>
    <recommendedName>
        <fullName evidence="1">C2 domain-containing protein</fullName>
    </recommendedName>
</protein>
<dbReference type="AlphaFoldDB" id="A0A0N4UU76"/>
<feature type="domain" description="C2" evidence="1">
    <location>
        <begin position="2"/>
        <end position="53"/>
    </location>
</feature>
<dbReference type="InterPro" id="IPR040426">
    <property type="entry name" value="C05B5.4-like"/>
</dbReference>
<dbReference type="InterPro" id="IPR057569">
    <property type="entry name" value="C2_nem"/>
</dbReference>
<dbReference type="OrthoDB" id="5862752at2759"/>
<dbReference type="PANTHER" id="PTHR38626:SF3">
    <property type="entry name" value="PROTEIN CBG09935"/>
    <property type="match status" value="1"/>
</dbReference>
<reference evidence="4" key="1">
    <citation type="submission" date="2017-02" db="UniProtKB">
        <authorList>
            <consortium name="WormBaseParasite"/>
        </authorList>
    </citation>
    <scope>IDENTIFICATION</scope>
</reference>
<dbReference type="WBParaSite" id="EVEC_0000091901-mRNA-1">
    <property type="protein sequence ID" value="EVEC_0000091901-mRNA-1"/>
    <property type="gene ID" value="EVEC_0000091901"/>
</dbReference>
<gene>
    <name evidence="2" type="ORF">EVEC_LOCUS642</name>
</gene>
<dbReference type="PANTHER" id="PTHR38626">
    <property type="entry name" value="SKN-1 DEPENDENT ZYGOTIC TRANSCRIPT-RELATED"/>
    <property type="match status" value="1"/>
</dbReference>
<evidence type="ECO:0000313" key="2">
    <source>
        <dbReference type="EMBL" id="VDD85499.1"/>
    </source>
</evidence>